<evidence type="ECO:0000256" key="1">
    <source>
        <dbReference type="ARBA" id="ARBA00022690"/>
    </source>
</evidence>
<name>A0A3M9XT97_9HYPH</name>
<reference evidence="5 6" key="1">
    <citation type="submission" date="2018-08" db="EMBL/GenBank/DDBJ databases">
        <title>Genome sequence of Methylocystis hirsuta CSC1, a methanotroph able to accumulate PHAs.</title>
        <authorList>
            <person name="Bordel S."/>
            <person name="Rodriguez E."/>
            <person name="Gancedo J."/>
            <person name="Munoz R."/>
        </authorList>
    </citation>
    <scope>NUCLEOTIDE SEQUENCE [LARGE SCALE GENOMIC DNA]</scope>
    <source>
        <strain evidence="5 6">CSC1</strain>
    </source>
</reference>
<keyword evidence="3" id="KW-0732">Signal</keyword>
<dbReference type="RefSeq" id="WP_123176042.1">
    <property type="nucleotide sequence ID" value="NZ_QWDD01000001.1"/>
</dbReference>
<evidence type="ECO:0000313" key="5">
    <source>
        <dbReference type="EMBL" id="RNJ50090.1"/>
    </source>
</evidence>
<dbReference type="AlphaFoldDB" id="A0A3M9XT97"/>
<dbReference type="SUPFAM" id="SSF141066">
    <property type="entry name" value="ICP-like"/>
    <property type="match status" value="1"/>
</dbReference>
<dbReference type="GO" id="GO:0004869">
    <property type="term" value="F:cysteine-type endopeptidase inhibitor activity"/>
    <property type="evidence" value="ECO:0007669"/>
    <property type="project" value="UniProtKB-KW"/>
</dbReference>
<evidence type="ECO:0000256" key="2">
    <source>
        <dbReference type="ARBA" id="ARBA00022704"/>
    </source>
</evidence>
<dbReference type="Gene3D" id="2.60.40.2020">
    <property type="match status" value="1"/>
</dbReference>
<dbReference type="Pfam" id="PF09394">
    <property type="entry name" value="Inhibitor_I42"/>
    <property type="match status" value="1"/>
</dbReference>
<proteinExistence type="predicted"/>
<evidence type="ECO:0000313" key="6">
    <source>
        <dbReference type="Proteomes" id="UP000268623"/>
    </source>
</evidence>
<keyword evidence="2" id="KW-0789">Thiol protease inhibitor</keyword>
<dbReference type="InterPro" id="IPR036331">
    <property type="entry name" value="Chagasin-like_sf"/>
</dbReference>
<dbReference type="InterPro" id="IPR052781">
    <property type="entry name" value="Cys_protease_inhibitor_I42"/>
</dbReference>
<evidence type="ECO:0000256" key="3">
    <source>
        <dbReference type="SAM" id="SignalP"/>
    </source>
</evidence>
<feature type="signal peptide" evidence="3">
    <location>
        <begin position="1"/>
        <end position="21"/>
    </location>
</feature>
<accession>A0A3M9XT97</accession>
<feature type="chain" id="PRO_5018234510" evidence="3">
    <location>
        <begin position="22"/>
        <end position="119"/>
    </location>
</feature>
<dbReference type="PANTHER" id="PTHR36530:SF1">
    <property type="entry name" value="AMOEBIASIN-1"/>
    <property type="match status" value="1"/>
</dbReference>
<organism evidence="5 6">
    <name type="scientific">Methylocystis hirsuta</name>
    <dbReference type="NCBI Taxonomy" id="369798"/>
    <lineage>
        <taxon>Bacteria</taxon>
        <taxon>Pseudomonadati</taxon>
        <taxon>Pseudomonadota</taxon>
        <taxon>Alphaproteobacteria</taxon>
        <taxon>Hyphomicrobiales</taxon>
        <taxon>Methylocystaceae</taxon>
        <taxon>Methylocystis</taxon>
    </lineage>
</organism>
<keyword evidence="6" id="KW-1185">Reference proteome</keyword>
<feature type="domain" description="Proteinase inhibitor I42 chagasin" evidence="4">
    <location>
        <begin position="29"/>
        <end position="115"/>
    </location>
</feature>
<dbReference type="EMBL" id="QWDD01000001">
    <property type="protein sequence ID" value="RNJ50090.1"/>
    <property type="molecule type" value="Genomic_DNA"/>
</dbReference>
<protein>
    <submittedName>
        <fullName evidence="5">Chagasin</fullName>
    </submittedName>
</protein>
<dbReference type="Proteomes" id="UP000268623">
    <property type="component" value="Unassembled WGS sequence"/>
</dbReference>
<comment type="caution">
    <text evidence="5">The sequence shown here is derived from an EMBL/GenBank/DDBJ whole genome shotgun (WGS) entry which is preliminary data.</text>
</comment>
<dbReference type="PANTHER" id="PTHR36530">
    <property type="entry name" value="INHIBITOR OF CYSTEINE PEPTIDASE"/>
    <property type="match status" value="1"/>
</dbReference>
<evidence type="ECO:0000259" key="4">
    <source>
        <dbReference type="Pfam" id="PF09394"/>
    </source>
</evidence>
<sequence length="119" mass="13206">MKRLLSRLLLLSVFIAFPAQADDVIKLAPGGSASFTLQENVTTGYSWRIDQAASRDLDILSISDGGRSGGRRRMVGSPSMRHWKIRALKPGRAEIVFAYQRPWEPAPVRTRSVEVEVAP</sequence>
<dbReference type="OrthoDB" id="7872263at2"/>
<dbReference type="InterPro" id="IPR018990">
    <property type="entry name" value="Prot_inh_I42_chagasin"/>
</dbReference>
<keyword evidence="1" id="KW-0646">Protease inhibitor</keyword>
<gene>
    <name evidence="5" type="ORF">D1O30_11265</name>
</gene>